<evidence type="ECO:0000256" key="6">
    <source>
        <dbReference type="SAM" id="Phobius"/>
    </source>
</evidence>
<keyword evidence="4 6" id="KW-1133">Transmembrane helix</keyword>
<sequence length="367" mass="39494">MNKAAEIFNKPSTYIPFIAIVLGLLCGGIVMWIGGYNPFEAYGALWKTVFGTKYDFGETIVAITPILFTGLAVGFAFRTGIFNIGADGQYIIGMTAATFIGLKVHLPAFIHAPLALIVGMLCGALWGALVGWLKAYRGVNEVISAIMLNWIALYLSNYILRDFLVKKGEQKTPNIDETASLSIGWLKDFMEGARMDWGIWIGLLCVVIFYVLLWRTKQGYELRAVGHNADAAKAAGINIKASFIKTMMISGAFAGLGGVFSVLGVFHYQVVQAASAGYGFDGIAVALLGGNHPVGILLGAILFGGLTYGSAGMNFEADVPSEIVRIVIGSIIFFVASHGLIRTVIQPLFKKRKSRERKGADMNGNVG</sequence>
<organism evidence="7 8">
    <name type="scientific">Cohnella hashimotonis</name>
    <dbReference type="NCBI Taxonomy" id="2826895"/>
    <lineage>
        <taxon>Bacteria</taxon>
        <taxon>Bacillati</taxon>
        <taxon>Bacillota</taxon>
        <taxon>Bacilli</taxon>
        <taxon>Bacillales</taxon>
        <taxon>Paenibacillaceae</taxon>
        <taxon>Cohnella</taxon>
    </lineage>
</organism>
<dbReference type="InterPro" id="IPR001851">
    <property type="entry name" value="ABC_transp_permease"/>
</dbReference>
<feature type="transmembrane region" description="Helical" evidence="6">
    <location>
        <begin position="108"/>
        <end position="130"/>
    </location>
</feature>
<protein>
    <submittedName>
        <fullName evidence="7">ABC transporter permease</fullName>
    </submittedName>
</protein>
<dbReference type="EMBL" id="JAGRPV010000001">
    <property type="protein sequence ID" value="MDI4645301.1"/>
    <property type="molecule type" value="Genomic_DNA"/>
</dbReference>
<keyword evidence="8" id="KW-1185">Reference proteome</keyword>
<evidence type="ECO:0000256" key="4">
    <source>
        <dbReference type="ARBA" id="ARBA00022989"/>
    </source>
</evidence>
<feature type="transmembrane region" description="Helical" evidence="6">
    <location>
        <begin position="243"/>
        <end position="263"/>
    </location>
</feature>
<feature type="transmembrane region" description="Helical" evidence="6">
    <location>
        <begin position="12"/>
        <end position="36"/>
    </location>
</feature>
<evidence type="ECO:0000256" key="1">
    <source>
        <dbReference type="ARBA" id="ARBA00004651"/>
    </source>
</evidence>
<evidence type="ECO:0000256" key="5">
    <source>
        <dbReference type="ARBA" id="ARBA00023136"/>
    </source>
</evidence>
<feature type="transmembrane region" description="Helical" evidence="6">
    <location>
        <begin position="197"/>
        <end position="214"/>
    </location>
</feature>
<keyword evidence="5 6" id="KW-0472">Membrane</keyword>
<feature type="transmembrane region" description="Helical" evidence="6">
    <location>
        <begin position="323"/>
        <end position="345"/>
    </location>
</feature>
<feature type="transmembrane region" description="Helical" evidence="6">
    <location>
        <begin position="56"/>
        <end position="77"/>
    </location>
</feature>
<gene>
    <name evidence="7" type="ORF">KB449_10030</name>
</gene>
<dbReference type="RefSeq" id="WP_282908245.1">
    <property type="nucleotide sequence ID" value="NZ_JAGRPV010000001.1"/>
</dbReference>
<keyword evidence="3 6" id="KW-0812">Transmembrane</keyword>
<feature type="transmembrane region" description="Helical" evidence="6">
    <location>
        <begin position="142"/>
        <end position="160"/>
    </location>
</feature>
<comment type="subcellular location">
    <subcellularLocation>
        <location evidence="1">Cell membrane</location>
        <topology evidence="1">Multi-pass membrane protein</topology>
    </subcellularLocation>
</comment>
<evidence type="ECO:0000256" key="3">
    <source>
        <dbReference type="ARBA" id="ARBA00022692"/>
    </source>
</evidence>
<feature type="transmembrane region" description="Helical" evidence="6">
    <location>
        <begin position="84"/>
        <end position="102"/>
    </location>
</feature>
<evidence type="ECO:0000313" key="8">
    <source>
        <dbReference type="Proteomes" id="UP001161691"/>
    </source>
</evidence>
<comment type="caution">
    <text evidence="7">The sequence shown here is derived from an EMBL/GenBank/DDBJ whole genome shotgun (WGS) entry which is preliminary data.</text>
</comment>
<reference evidence="7" key="1">
    <citation type="submission" date="2023-04" db="EMBL/GenBank/DDBJ databases">
        <title>Comparative genomic analysis of Cohnella hashimotonis sp. nov., isolated from the International Space Station.</title>
        <authorList>
            <person name="Venkateswaran K."/>
            <person name="Simpson A."/>
        </authorList>
    </citation>
    <scope>NUCLEOTIDE SEQUENCE</scope>
    <source>
        <strain evidence="7">F6_2S_P_1</strain>
    </source>
</reference>
<dbReference type="PANTHER" id="PTHR47089">
    <property type="entry name" value="ABC TRANSPORTER, PERMEASE PROTEIN"/>
    <property type="match status" value="1"/>
</dbReference>
<dbReference type="PANTHER" id="PTHR47089:SF1">
    <property type="entry name" value="GUANOSINE ABC TRANSPORTER PERMEASE PROTEIN NUPP"/>
    <property type="match status" value="1"/>
</dbReference>
<feature type="transmembrane region" description="Helical" evidence="6">
    <location>
        <begin position="294"/>
        <end position="311"/>
    </location>
</feature>
<dbReference type="CDD" id="cd06580">
    <property type="entry name" value="TM_PBP1_transp_TpRbsC_like"/>
    <property type="match status" value="1"/>
</dbReference>
<evidence type="ECO:0000256" key="2">
    <source>
        <dbReference type="ARBA" id="ARBA00022475"/>
    </source>
</evidence>
<dbReference type="Pfam" id="PF02653">
    <property type="entry name" value="BPD_transp_2"/>
    <property type="match status" value="1"/>
</dbReference>
<keyword evidence="2" id="KW-1003">Cell membrane</keyword>
<evidence type="ECO:0000313" key="7">
    <source>
        <dbReference type="EMBL" id="MDI4645301.1"/>
    </source>
</evidence>
<dbReference type="Proteomes" id="UP001161691">
    <property type="component" value="Unassembled WGS sequence"/>
</dbReference>
<name>A0ABT6TFF8_9BACL</name>
<proteinExistence type="predicted"/>
<accession>A0ABT6TFF8</accession>